<feature type="chain" id="PRO_5019098398" description="Knottin scorpion toxin-like domain-containing protein" evidence="1">
    <location>
        <begin position="34"/>
        <end position="88"/>
    </location>
</feature>
<organism evidence="2 3">
    <name type="scientific">Aegilops tauschii subsp. strangulata</name>
    <name type="common">Goatgrass</name>
    <dbReference type="NCBI Taxonomy" id="200361"/>
    <lineage>
        <taxon>Eukaryota</taxon>
        <taxon>Viridiplantae</taxon>
        <taxon>Streptophyta</taxon>
        <taxon>Embryophyta</taxon>
        <taxon>Tracheophyta</taxon>
        <taxon>Spermatophyta</taxon>
        <taxon>Magnoliopsida</taxon>
        <taxon>Liliopsida</taxon>
        <taxon>Poales</taxon>
        <taxon>Poaceae</taxon>
        <taxon>BOP clade</taxon>
        <taxon>Pooideae</taxon>
        <taxon>Triticodae</taxon>
        <taxon>Triticeae</taxon>
        <taxon>Triticinae</taxon>
        <taxon>Aegilops</taxon>
    </lineage>
</organism>
<evidence type="ECO:0000313" key="3">
    <source>
        <dbReference type="Proteomes" id="UP000015105"/>
    </source>
</evidence>
<sequence>RERIQKQEHGRMEGKTTLCFLTVLLLLGNCADAETCTEHRANKGAACINEYCWKDCARDYHGHYVKNAYCTGVYPFTKVYCVCDVCDE</sequence>
<accession>A0A453GQ76</accession>
<protein>
    <recommendedName>
        <fullName evidence="4">Knottin scorpion toxin-like domain-containing protein</fullName>
    </recommendedName>
</protein>
<reference evidence="3" key="2">
    <citation type="journal article" date="2017" name="Nat. Plants">
        <title>The Aegilops tauschii genome reveals multiple impacts of transposons.</title>
        <authorList>
            <person name="Zhao G."/>
            <person name="Zou C."/>
            <person name="Li K."/>
            <person name="Wang K."/>
            <person name="Li T."/>
            <person name="Gao L."/>
            <person name="Zhang X."/>
            <person name="Wang H."/>
            <person name="Yang Z."/>
            <person name="Liu X."/>
            <person name="Jiang W."/>
            <person name="Mao L."/>
            <person name="Kong X."/>
            <person name="Jiao Y."/>
            <person name="Jia J."/>
        </authorList>
    </citation>
    <scope>NUCLEOTIDE SEQUENCE [LARGE SCALE GENOMIC DNA]</scope>
    <source>
        <strain evidence="3">cv. AL8/78</strain>
    </source>
</reference>
<evidence type="ECO:0000256" key="1">
    <source>
        <dbReference type="SAM" id="SignalP"/>
    </source>
</evidence>
<dbReference type="AlphaFoldDB" id="A0A453GQ76"/>
<feature type="signal peptide" evidence="1">
    <location>
        <begin position="1"/>
        <end position="33"/>
    </location>
</feature>
<reference evidence="2" key="5">
    <citation type="journal article" date="2021" name="G3 (Bethesda)">
        <title>Aegilops tauschii genome assembly Aet v5.0 features greater sequence contiguity and improved annotation.</title>
        <authorList>
            <person name="Wang L."/>
            <person name="Zhu T."/>
            <person name="Rodriguez J.C."/>
            <person name="Deal K.R."/>
            <person name="Dubcovsky J."/>
            <person name="McGuire P.E."/>
            <person name="Lux T."/>
            <person name="Spannagl M."/>
            <person name="Mayer K.F.X."/>
            <person name="Baldrich P."/>
            <person name="Meyers B.C."/>
            <person name="Huo N."/>
            <person name="Gu Y.Q."/>
            <person name="Zhou H."/>
            <person name="Devos K.M."/>
            <person name="Bennetzen J.L."/>
            <person name="Unver T."/>
            <person name="Budak H."/>
            <person name="Gulick P.J."/>
            <person name="Galiba G."/>
            <person name="Kalapos B."/>
            <person name="Nelson D.R."/>
            <person name="Li P."/>
            <person name="You F.M."/>
            <person name="Luo M.C."/>
            <person name="Dvorak J."/>
        </authorList>
    </citation>
    <scope>NUCLEOTIDE SEQUENCE [LARGE SCALE GENOMIC DNA]</scope>
    <source>
        <strain evidence="2">cv. AL8/78</strain>
    </source>
</reference>
<proteinExistence type="predicted"/>
<name>A0A453GQ76_AEGTS</name>
<reference evidence="3" key="1">
    <citation type="journal article" date="2014" name="Science">
        <title>Ancient hybridizations among the ancestral genomes of bread wheat.</title>
        <authorList>
            <consortium name="International Wheat Genome Sequencing Consortium,"/>
            <person name="Marcussen T."/>
            <person name="Sandve S.R."/>
            <person name="Heier L."/>
            <person name="Spannagl M."/>
            <person name="Pfeifer M."/>
            <person name="Jakobsen K.S."/>
            <person name="Wulff B.B."/>
            <person name="Steuernagel B."/>
            <person name="Mayer K.F."/>
            <person name="Olsen O.A."/>
        </authorList>
    </citation>
    <scope>NUCLEOTIDE SEQUENCE [LARGE SCALE GENOMIC DNA]</scope>
    <source>
        <strain evidence="3">cv. AL8/78</strain>
    </source>
</reference>
<dbReference type="Gramene" id="AET3Gv21153800.1">
    <property type="protein sequence ID" value="AET3Gv21153800.1"/>
    <property type="gene ID" value="AET3Gv21153800"/>
</dbReference>
<keyword evidence="1" id="KW-0732">Signal</keyword>
<reference evidence="2" key="3">
    <citation type="journal article" date="2017" name="Nature">
        <title>Genome sequence of the progenitor of the wheat D genome Aegilops tauschii.</title>
        <authorList>
            <person name="Luo M.C."/>
            <person name="Gu Y.Q."/>
            <person name="Puiu D."/>
            <person name="Wang H."/>
            <person name="Twardziok S.O."/>
            <person name="Deal K.R."/>
            <person name="Huo N."/>
            <person name="Zhu T."/>
            <person name="Wang L."/>
            <person name="Wang Y."/>
            <person name="McGuire P.E."/>
            <person name="Liu S."/>
            <person name="Long H."/>
            <person name="Ramasamy R.K."/>
            <person name="Rodriguez J.C."/>
            <person name="Van S.L."/>
            <person name="Yuan L."/>
            <person name="Wang Z."/>
            <person name="Xia Z."/>
            <person name="Xiao L."/>
            <person name="Anderson O.D."/>
            <person name="Ouyang S."/>
            <person name="Liang Y."/>
            <person name="Zimin A.V."/>
            <person name="Pertea G."/>
            <person name="Qi P."/>
            <person name="Bennetzen J.L."/>
            <person name="Dai X."/>
            <person name="Dawson M.W."/>
            <person name="Muller H.G."/>
            <person name="Kugler K."/>
            <person name="Rivarola-Duarte L."/>
            <person name="Spannagl M."/>
            <person name="Mayer K.F.X."/>
            <person name="Lu F.H."/>
            <person name="Bevan M.W."/>
            <person name="Leroy P."/>
            <person name="Li P."/>
            <person name="You F.M."/>
            <person name="Sun Q."/>
            <person name="Liu Z."/>
            <person name="Lyons E."/>
            <person name="Wicker T."/>
            <person name="Salzberg S.L."/>
            <person name="Devos K.M."/>
            <person name="Dvorak J."/>
        </authorList>
    </citation>
    <scope>NUCLEOTIDE SEQUENCE [LARGE SCALE GENOMIC DNA]</scope>
    <source>
        <strain evidence="2">cv. AL8/78</strain>
    </source>
</reference>
<reference evidence="2" key="4">
    <citation type="submission" date="2019-03" db="UniProtKB">
        <authorList>
            <consortium name="EnsemblPlants"/>
        </authorList>
    </citation>
    <scope>IDENTIFICATION</scope>
</reference>
<evidence type="ECO:0000313" key="2">
    <source>
        <dbReference type="EnsemblPlants" id="AET3Gv21153800.1"/>
    </source>
</evidence>
<dbReference type="EnsemblPlants" id="AET3Gv21153800.1">
    <property type="protein sequence ID" value="AET3Gv21153800.1"/>
    <property type="gene ID" value="AET3Gv21153800"/>
</dbReference>
<evidence type="ECO:0008006" key="4">
    <source>
        <dbReference type="Google" id="ProtNLM"/>
    </source>
</evidence>
<keyword evidence="3" id="KW-1185">Reference proteome</keyword>
<dbReference type="Proteomes" id="UP000015105">
    <property type="component" value="Chromosome 3D"/>
</dbReference>